<dbReference type="SUPFAM" id="SSF46785">
    <property type="entry name" value="Winged helix' DNA-binding domain"/>
    <property type="match status" value="1"/>
</dbReference>
<name>X0Z6T6_9ZZZZ</name>
<accession>X0Z6T6</accession>
<proteinExistence type="predicted"/>
<evidence type="ECO:0000259" key="1">
    <source>
        <dbReference type="Pfam" id="PF13601"/>
    </source>
</evidence>
<dbReference type="InterPro" id="IPR036390">
    <property type="entry name" value="WH_DNA-bd_sf"/>
</dbReference>
<dbReference type="PANTHER" id="PTHR37318:SF1">
    <property type="entry name" value="BSL7504 PROTEIN"/>
    <property type="match status" value="1"/>
</dbReference>
<organism evidence="2">
    <name type="scientific">marine sediment metagenome</name>
    <dbReference type="NCBI Taxonomy" id="412755"/>
    <lineage>
        <taxon>unclassified sequences</taxon>
        <taxon>metagenomes</taxon>
        <taxon>ecological metagenomes</taxon>
    </lineage>
</organism>
<sequence length="108" mass="12274">METTNVQSEANPPQFDRIVHEPARLKILAYLSVVESADFVFLLSRTGLTYGNLSSHMSKLEEAGYIEVQKEIKDKRPHTMLSLTEQGRTAFEDYRLEMLQLLGDGQEA</sequence>
<feature type="domain" description="Winged helix DNA-binding" evidence="1">
    <location>
        <begin position="24"/>
        <end position="101"/>
    </location>
</feature>
<reference evidence="2" key="1">
    <citation type="journal article" date="2014" name="Front. Microbiol.">
        <title>High frequency of phylogenetically diverse reductive dehalogenase-homologous genes in deep subseafloor sedimentary metagenomes.</title>
        <authorList>
            <person name="Kawai M."/>
            <person name="Futagami T."/>
            <person name="Toyoda A."/>
            <person name="Takaki Y."/>
            <person name="Nishi S."/>
            <person name="Hori S."/>
            <person name="Arai W."/>
            <person name="Tsubouchi T."/>
            <person name="Morono Y."/>
            <person name="Uchiyama I."/>
            <person name="Ito T."/>
            <person name="Fujiyama A."/>
            <person name="Inagaki F."/>
            <person name="Takami H."/>
        </authorList>
    </citation>
    <scope>NUCLEOTIDE SEQUENCE</scope>
    <source>
        <strain evidence="2">Expedition CK06-06</strain>
    </source>
</reference>
<dbReference type="Pfam" id="PF13601">
    <property type="entry name" value="HTH_34"/>
    <property type="match status" value="1"/>
</dbReference>
<dbReference type="InterPro" id="IPR011991">
    <property type="entry name" value="ArsR-like_HTH"/>
</dbReference>
<protein>
    <recommendedName>
        <fullName evidence="1">Winged helix DNA-binding domain-containing protein</fullName>
    </recommendedName>
</protein>
<gene>
    <name evidence="2" type="ORF">S01H4_17805</name>
</gene>
<dbReference type="CDD" id="cd00090">
    <property type="entry name" value="HTH_ARSR"/>
    <property type="match status" value="1"/>
</dbReference>
<dbReference type="InterPro" id="IPR036388">
    <property type="entry name" value="WH-like_DNA-bd_sf"/>
</dbReference>
<evidence type="ECO:0000313" key="2">
    <source>
        <dbReference type="EMBL" id="GAG64799.1"/>
    </source>
</evidence>
<dbReference type="InterPro" id="IPR027395">
    <property type="entry name" value="WH_DNA-bd_dom"/>
</dbReference>
<dbReference type="Gene3D" id="1.10.10.10">
    <property type="entry name" value="Winged helix-like DNA-binding domain superfamily/Winged helix DNA-binding domain"/>
    <property type="match status" value="1"/>
</dbReference>
<dbReference type="PANTHER" id="PTHR37318">
    <property type="entry name" value="BSL7504 PROTEIN"/>
    <property type="match status" value="1"/>
</dbReference>
<comment type="caution">
    <text evidence="2">The sequence shown here is derived from an EMBL/GenBank/DDBJ whole genome shotgun (WGS) entry which is preliminary data.</text>
</comment>
<dbReference type="AlphaFoldDB" id="X0Z6T6"/>
<dbReference type="EMBL" id="BART01007863">
    <property type="protein sequence ID" value="GAG64799.1"/>
    <property type="molecule type" value="Genomic_DNA"/>
</dbReference>